<feature type="domain" description="RING-type" evidence="5">
    <location>
        <begin position="97"/>
        <end position="147"/>
    </location>
</feature>
<dbReference type="InterPro" id="IPR018957">
    <property type="entry name" value="Znf_C3HC4_RING-type"/>
</dbReference>
<keyword evidence="2 4" id="KW-0863">Zinc-finger</keyword>
<keyword evidence="1" id="KW-0479">Metal-binding</keyword>
<evidence type="ECO:0000256" key="1">
    <source>
        <dbReference type="ARBA" id="ARBA00022723"/>
    </source>
</evidence>
<evidence type="ECO:0000256" key="4">
    <source>
        <dbReference type="PROSITE-ProRule" id="PRU00175"/>
    </source>
</evidence>
<organism evidence="6 7">
    <name type="scientific">Lymnaea stagnalis</name>
    <name type="common">Great pond snail</name>
    <name type="synonym">Helix stagnalis</name>
    <dbReference type="NCBI Taxonomy" id="6523"/>
    <lineage>
        <taxon>Eukaryota</taxon>
        <taxon>Metazoa</taxon>
        <taxon>Spiralia</taxon>
        <taxon>Lophotrochozoa</taxon>
        <taxon>Mollusca</taxon>
        <taxon>Gastropoda</taxon>
        <taxon>Heterobranchia</taxon>
        <taxon>Euthyneura</taxon>
        <taxon>Panpulmonata</taxon>
        <taxon>Hygrophila</taxon>
        <taxon>Lymnaeoidea</taxon>
        <taxon>Lymnaeidae</taxon>
        <taxon>Lymnaea</taxon>
    </lineage>
</organism>
<dbReference type="InterPro" id="IPR013083">
    <property type="entry name" value="Znf_RING/FYVE/PHD"/>
</dbReference>
<protein>
    <recommendedName>
        <fullName evidence="5">RING-type domain-containing protein</fullName>
    </recommendedName>
</protein>
<dbReference type="SMART" id="SM00184">
    <property type="entry name" value="RING"/>
    <property type="match status" value="1"/>
</dbReference>
<dbReference type="PROSITE" id="PS00518">
    <property type="entry name" value="ZF_RING_1"/>
    <property type="match status" value="1"/>
</dbReference>
<evidence type="ECO:0000313" key="6">
    <source>
        <dbReference type="EMBL" id="CAL1539891.1"/>
    </source>
</evidence>
<proteinExistence type="predicted"/>
<comment type="caution">
    <text evidence="6">The sequence shown here is derived from an EMBL/GenBank/DDBJ whole genome shotgun (WGS) entry which is preliminary data.</text>
</comment>
<accession>A0AAV2I3Z5</accession>
<evidence type="ECO:0000256" key="3">
    <source>
        <dbReference type="ARBA" id="ARBA00022833"/>
    </source>
</evidence>
<dbReference type="PROSITE" id="PS50089">
    <property type="entry name" value="ZF_RING_2"/>
    <property type="match status" value="1"/>
</dbReference>
<dbReference type="GO" id="GO:0008270">
    <property type="term" value="F:zinc ion binding"/>
    <property type="evidence" value="ECO:0007669"/>
    <property type="project" value="UniProtKB-KW"/>
</dbReference>
<evidence type="ECO:0000256" key="2">
    <source>
        <dbReference type="ARBA" id="ARBA00022771"/>
    </source>
</evidence>
<dbReference type="InterPro" id="IPR001841">
    <property type="entry name" value="Znf_RING"/>
</dbReference>
<keyword evidence="7" id="KW-1185">Reference proteome</keyword>
<name>A0AAV2I3Z5_LYMST</name>
<gene>
    <name evidence="6" type="ORF">GSLYS_00013624001</name>
</gene>
<sequence>MSLTHNLCSLAMTGVNKNSTPFWAGWAKFRELNYEAYGPGNPSIPKPQPWRPKGCTRKGILYEFPKVDEEPPAEVEKLTEPEDLEITVGGKEKYKMCAICRRPPLEILTLDCGHNFCRRCIASMRGQLMQDFASSVKDYRATLKCPLRFCHTHIPCLPIINGDFRFHLVRPEDKVETPIPIAVCEQLAMKHFKVTVDIDFTKKTRPDLFEGFEDVP</sequence>
<keyword evidence="3" id="KW-0862">Zinc</keyword>
<reference evidence="6 7" key="1">
    <citation type="submission" date="2024-04" db="EMBL/GenBank/DDBJ databases">
        <authorList>
            <consortium name="Genoscope - CEA"/>
            <person name="William W."/>
        </authorList>
    </citation>
    <scope>NUCLEOTIDE SEQUENCE [LARGE SCALE GENOMIC DNA]</scope>
</reference>
<dbReference type="Pfam" id="PF00097">
    <property type="entry name" value="zf-C3HC4"/>
    <property type="match status" value="1"/>
</dbReference>
<dbReference type="Proteomes" id="UP001497497">
    <property type="component" value="Unassembled WGS sequence"/>
</dbReference>
<dbReference type="AlphaFoldDB" id="A0AAV2I3Z5"/>
<dbReference type="InterPro" id="IPR017907">
    <property type="entry name" value="Znf_RING_CS"/>
</dbReference>
<dbReference type="EMBL" id="CAXITT010000360">
    <property type="protein sequence ID" value="CAL1539891.1"/>
    <property type="molecule type" value="Genomic_DNA"/>
</dbReference>
<evidence type="ECO:0000259" key="5">
    <source>
        <dbReference type="PROSITE" id="PS50089"/>
    </source>
</evidence>
<dbReference type="SUPFAM" id="SSF57850">
    <property type="entry name" value="RING/U-box"/>
    <property type="match status" value="1"/>
</dbReference>
<dbReference type="Gene3D" id="3.30.40.10">
    <property type="entry name" value="Zinc/RING finger domain, C3HC4 (zinc finger)"/>
    <property type="match status" value="1"/>
</dbReference>
<evidence type="ECO:0000313" key="7">
    <source>
        <dbReference type="Proteomes" id="UP001497497"/>
    </source>
</evidence>